<accession>A0ABV7CD04</accession>
<reference evidence="7" key="1">
    <citation type="journal article" date="2019" name="Int. J. Syst. Evol. Microbiol.">
        <title>The Global Catalogue of Microorganisms (GCM) 10K type strain sequencing project: providing services to taxonomists for standard genome sequencing and annotation.</title>
        <authorList>
            <consortium name="The Broad Institute Genomics Platform"/>
            <consortium name="The Broad Institute Genome Sequencing Center for Infectious Disease"/>
            <person name="Wu L."/>
            <person name="Ma J."/>
        </authorList>
    </citation>
    <scope>NUCLEOTIDE SEQUENCE [LARGE SCALE GENOMIC DNA]</scope>
    <source>
        <strain evidence="7">KCTC 62784</strain>
    </source>
</reference>
<protein>
    <submittedName>
        <fullName evidence="6">ABC transporter substrate-binding protein</fullName>
    </submittedName>
</protein>
<gene>
    <name evidence="6" type="ORF">ACFODT_12620</name>
</gene>
<comment type="caution">
    <text evidence="6">The sequence shown here is derived from an EMBL/GenBank/DDBJ whole genome shotgun (WGS) entry which is preliminary data.</text>
</comment>
<evidence type="ECO:0000313" key="6">
    <source>
        <dbReference type="EMBL" id="MFC3024666.1"/>
    </source>
</evidence>
<evidence type="ECO:0000256" key="4">
    <source>
        <dbReference type="SAM" id="Phobius"/>
    </source>
</evidence>
<sequence>MRVALKVTFGLAVVAFGIVSVYWLMKEDDMDSNISNEIPASIAVSQTPLSTPFFIAHKLGLFKLQGIDISLVPCNGGVECMAMMQKGAADYATISESVAMFNSFKNTDFSILSTFVTSDNDLKLLSLTNRGFSSIRDLKGKSIGVIKSSASEFYLDSLLLASGMDTADVNRVYMGPDKLVQMMKIGKVDAISSWEPWGYRAQTTMDIANLGFKGMYTLSFNLATLKKEGQYYDERSKRILIALRHAIKWIIEHPEKAKKIVSGSLNIEISQLNWIWGDYVFRLSMTNVLLANMQLQARWALEHDLVKGKSMPDLRGILDDSAFRASQEDGGLEP</sequence>
<dbReference type="InterPro" id="IPR015168">
    <property type="entry name" value="SsuA/THI5"/>
</dbReference>
<evidence type="ECO:0000256" key="1">
    <source>
        <dbReference type="ARBA" id="ARBA00004418"/>
    </source>
</evidence>
<evidence type="ECO:0000256" key="2">
    <source>
        <dbReference type="ARBA" id="ARBA00010742"/>
    </source>
</evidence>
<name>A0ABV7CD04_9VIBR</name>
<evidence type="ECO:0000313" key="7">
    <source>
        <dbReference type="Proteomes" id="UP001595384"/>
    </source>
</evidence>
<dbReference type="SUPFAM" id="SSF53850">
    <property type="entry name" value="Periplasmic binding protein-like II"/>
    <property type="match status" value="1"/>
</dbReference>
<organism evidence="6 7">
    <name type="scientific">Vibrio zhugei</name>
    <dbReference type="NCBI Taxonomy" id="2479546"/>
    <lineage>
        <taxon>Bacteria</taxon>
        <taxon>Pseudomonadati</taxon>
        <taxon>Pseudomonadota</taxon>
        <taxon>Gammaproteobacteria</taxon>
        <taxon>Vibrionales</taxon>
        <taxon>Vibrionaceae</taxon>
        <taxon>Vibrio</taxon>
    </lineage>
</organism>
<dbReference type="EMBL" id="JBHRSE010000084">
    <property type="protein sequence ID" value="MFC3024666.1"/>
    <property type="molecule type" value="Genomic_DNA"/>
</dbReference>
<proteinExistence type="inferred from homology"/>
<evidence type="ECO:0000259" key="5">
    <source>
        <dbReference type="Pfam" id="PF09084"/>
    </source>
</evidence>
<keyword evidence="4" id="KW-0472">Membrane</keyword>
<keyword evidence="4" id="KW-1133">Transmembrane helix</keyword>
<keyword evidence="7" id="KW-1185">Reference proteome</keyword>
<comment type="similarity">
    <text evidence="2">Belongs to the bacterial solute-binding protein SsuA/TauA family.</text>
</comment>
<feature type="transmembrane region" description="Helical" evidence="4">
    <location>
        <begin position="7"/>
        <end position="25"/>
    </location>
</feature>
<feature type="domain" description="SsuA/THI5-like" evidence="5">
    <location>
        <begin position="50"/>
        <end position="257"/>
    </location>
</feature>
<dbReference type="Pfam" id="PF09084">
    <property type="entry name" value="NMT1"/>
    <property type="match status" value="1"/>
</dbReference>
<evidence type="ECO:0000256" key="3">
    <source>
        <dbReference type="ARBA" id="ARBA00022729"/>
    </source>
</evidence>
<keyword evidence="4" id="KW-0812">Transmembrane</keyword>
<keyword evidence="3" id="KW-0732">Signal</keyword>
<dbReference type="Gene3D" id="3.40.190.10">
    <property type="entry name" value="Periplasmic binding protein-like II"/>
    <property type="match status" value="3"/>
</dbReference>
<dbReference type="Proteomes" id="UP001595384">
    <property type="component" value="Unassembled WGS sequence"/>
</dbReference>
<comment type="subcellular location">
    <subcellularLocation>
        <location evidence="1">Periplasm</location>
    </subcellularLocation>
</comment>
<dbReference type="RefSeq" id="WP_241967659.1">
    <property type="nucleotide sequence ID" value="NZ_AP024911.1"/>
</dbReference>
<dbReference type="PANTHER" id="PTHR30024">
    <property type="entry name" value="ALIPHATIC SULFONATES-BINDING PROTEIN-RELATED"/>
    <property type="match status" value="1"/>
</dbReference>
<dbReference type="PANTHER" id="PTHR30024:SF47">
    <property type="entry name" value="TAURINE-BINDING PERIPLASMIC PROTEIN"/>
    <property type="match status" value="1"/>
</dbReference>